<reference evidence="2 3" key="1">
    <citation type="submission" date="2019-10" db="EMBL/GenBank/DDBJ databases">
        <title>Taxonomy of Antarctic Massilia spp.: description of Massilia rubra sp. nov., Massilia aquatica sp. nov., Massilia mucilaginosa sp. nov., Massilia frigida sp. nov. isolated from streams, lakes and regoliths.</title>
        <authorList>
            <person name="Holochova P."/>
            <person name="Sedlacek I."/>
            <person name="Kralova S."/>
            <person name="Maslanova I."/>
            <person name="Busse H.-J."/>
            <person name="Stankova E."/>
            <person name="Vrbovska V."/>
            <person name="Kovarovic V."/>
            <person name="Bartak M."/>
            <person name="Svec P."/>
            <person name="Pantucek R."/>
        </authorList>
    </citation>
    <scope>NUCLEOTIDE SEQUENCE [LARGE SCALE GENOMIC DNA]</scope>
    <source>
        <strain evidence="2 3">CCM 8733</strain>
    </source>
</reference>
<organism evidence="2 3">
    <name type="scientific">Massilia mucilaginosa</name>
    <dbReference type="NCBI Taxonomy" id="2609282"/>
    <lineage>
        <taxon>Bacteria</taxon>
        <taxon>Pseudomonadati</taxon>
        <taxon>Pseudomonadota</taxon>
        <taxon>Betaproteobacteria</taxon>
        <taxon>Burkholderiales</taxon>
        <taxon>Oxalobacteraceae</taxon>
        <taxon>Telluria group</taxon>
        <taxon>Massilia</taxon>
    </lineage>
</organism>
<evidence type="ECO:0000313" key="2">
    <source>
        <dbReference type="EMBL" id="NHZ89171.1"/>
    </source>
</evidence>
<feature type="compositionally biased region" description="Low complexity" evidence="1">
    <location>
        <begin position="1"/>
        <end position="18"/>
    </location>
</feature>
<feature type="region of interest" description="Disordered" evidence="1">
    <location>
        <begin position="1"/>
        <end position="61"/>
    </location>
</feature>
<comment type="caution">
    <text evidence="2">The sequence shown here is derived from an EMBL/GenBank/DDBJ whole genome shotgun (WGS) entry which is preliminary data.</text>
</comment>
<sequence length="61" mass="6163">MPARRATPHAASAAPARPADSRRRPGTAATRPASAPARGGAPRPRPAGASRTTARARQGGR</sequence>
<keyword evidence="3" id="KW-1185">Reference proteome</keyword>
<protein>
    <submittedName>
        <fullName evidence="2">Uncharacterized protein</fullName>
    </submittedName>
</protein>
<accession>A0ABX0NQW2</accession>
<name>A0ABX0NQW2_9BURK</name>
<evidence type="ECO:0000256" key="1">
    <source>
        <dbReference type="SAM" id="MobiDB-lite"/>
    </source>
</evidence>
<dbReference type="Proteomes" id="UP000609726">
    <property type="component" value="Unassembled WGS sequence"/>
</dbReference>
<proteinExistence type="predicted"/>
<gene>
    <name evidence="2" type="ORF">F2P45_09095</name>
</gene>
<feature type="compositionally biased region" description="Low complexity" evidence="1">
    <location>
        <begin position="26"/>
        <end position="61"/>
    </location>
</feature>
<dbReference type="EMBL" id="WHJH01000007">
    <property type="protein sequence ID" value="NHZ89171.1"/>
    <property type="molecule type" value="Genomic_DNA"/>
</dbReference>
<evidence type="ECO:0000313" key="3">
    <source>
        <dbReference type="Proteomes" id="UP000609726"/>
    </source>
</evidence>